<proteinExistence type="predicted"/>
<accession>A0A0D8B7A6</accession>
<organism evidence="1 2">
    <name type="scientific">Frankia torreyi</name>
    <dbReference type="NCBI Taxonomy" id="1856"/>
    <lineage>
        <taxon>Bacteria</taxon>
        <taxon>Bacillati</taxon>
        <taxon>Actinomycetota</taxon>
        <taxon>Actinomycetes</taxon>
        <taxon>Frankiales</taxon>
        <taxon>Frankiaceae</taxon>
        <taxon>Frankia</taxon>
    </lineage>
</organism>
<reference evidence="1 2" key="2">
    <citation type="journal article" date="2016" name="Genome Announc.">
        <title>Permanent Draft Genome Sequences for Two Variants of Frankia sp. Strain CpI1, the First Frankia Strain Isolated from Root Nodules of Comptonia peregrina.</title>
        <authorList>
            <person name="Oshone R."/>
            <person name="Hurst S.G.IV."/>
            <person name="Abebe-Akele F."/>
            <person name="Simpson S."/>
            <person name="Morris K."/>
            <person name="Thomas W.K."/>
            <person name="Tisa L.S."/>
        </authorList>
    </citation>
    <scope>NUCLEOTIDE SEQUENCE [LARGE SCALE GENOMIC DNA]</scope>
    <source>
        <strain evidence="2">CpI1-S</strain>
    </source>
</reference>
<protein>
    <submittedName>
        <fullName evidence="1">Uncharacterized protein</fullName>
    </submittedName>
</protein>
<keyword evidence="2" id="KW-1185">Reference proteome</keyword>
<gene>
    <name evidence="1" type="ORF">FF36_05509</name>
</gene>
<reference evidence="2" key="1">
    <citation type="submission" date="2015-02" db="EMBL/GenBank/DDBJ databases">
        <title>Draft Genome of Frankia sp. CpI1-S.</title>
        <authorList>
            <person name="Oshone R.T."/>
            <person name="Ngom M."/>
            <person name="Ghodhbane-Gtari F."/>
            <person name="Gtari M."/>
            <person name="Morris K."/>
            <person name="Thomas K."/>
            <person name="Sen A."/>
            <person name="Tisa L.S."/>
        </authorList>
    </citation>
    <scope>NUCLEOTIDE SEQUENCE [LARGE SCALE GENOMIC DNA]</scope>
    <source>
        <strain evidence="2">CpI1-S</strain>
    </source>
</reference>
<sequence length="62" mass="6666">MVPSVRMDGAPVVLAARDRLLPGRLEISPRPVATCGGDYLQADSLANDGCPDTTYFARFVQN</sequence>
<dbReference type="Proteomes" id="UP000032545">
    <property type="component" value="Unassembled WGS sequence"/>
</dbReference>
<comment type="caution">
    <text evidence="1">The sequence shown here is derived from an EMBL/GenBank/DDBJ whole genome shotgun (WGS) entry which is preliminary data.</text>
</comment>
<evidence type="ECO:0000313" key="1">
    <source>
        <dbReference type="EMBL" id="KJE20178.1"/>
    </source>
</evidence>
<evidence type="ECO:0000313" key="2">
    <source>
        <dbReference type="Proteomes" id="UP000032545"/>
    </source>
</evidence>
<name>A0A0D8B7A6_9ACTN</name>
<dbReference type="AlphaFoldDB" id="A0A0D8B7A6"/>
<dbReference type="EMBL" id="JYFN01000068">
    <property type="protein sequence ID" value="KJE20178.1"/>
    <property type="molecule type" value="Genomic_DNA"/>
</dbReference>